<dbReference type="Gene3D" id="3.20.20.80">
    <property type="entry name" value="Glycosidases"/>
    <property type="match status" value="1"/>
</dbReference>
<comment type="caution">
    <text evidence="1">The sequence shown here is derived from an EMBL/GenBank/DDBJ whole genome shotgun (WGS) entry which is preliminary data.</text>
</comment>
<evidence type="ECO:0000313" key="1">
    <source>
        <dbReference type="EMBL" id="GLI43033.1"/>
    </source>
</evidence>
<keyword evidence="2" id="KW-1185">Reference proteome</keyword>
<dbReference type="GO" id="GO:0004553">
    <property type="term" value="F:hydrolase activity, hydrolyzing O-glycosyl compounds"/>
    <property type="evidence" value="ECO:0007669"/>
    <property type="project" value="TreeGrafter"/>
</dbReference>
<evidence type="ECO:0000313" key="2">
    <source>
        <dbReference type="Proteomes" id="UP001144313"/>
    </source>
</evidence>
<organism evidence="1 2">
    <name type="scientific">Glycomyces algeriensis</name>
    <dbReference type="NCBI Taxonomy" id="256037"/>
    <lineage>
        <taxon>Bacteria</taxon>
        <taxon>Bacillati</taxon>
        <taxon>Actinomycetota</taxon>
        <taxon>Actinomycetes</taxon>
        <taxon>Glycomycetales</taxon>
        <taxon>Glycomycetaceae</taxon>
        <taxon>Glycomyces</taxon>
    </lineage>
</organism>
<dbReference type="PANTHER" id="PTHR12631:SF10">
    <property type="entry name" value="BETA-XYLOSIDASE-LIKE PROTEIN-RELATED"/>
    <property type="match status" value="1"/>
</dbReference>
<dbReference type="InterPro" id="IPR051923">
    <property type="entry name" value="Glycosyl_Hydrolase_39"/>
</dbReference>
<proteinExistence type="predicted"/>
<dbReference type="PANTHER" id="PTHR12631">
    <property type="entry name" value="ALPHA-L-IDURONIDASE"/>
    <property type="match status" value="1"/>
</dbReference>
<sequence length="456" mass="48966">MDATPSAPPARVIADFTETINPHASPDLFGLSNEPSKDHAAQVYPLLQAAGIRFQRGTLHVNRLFDEPFPGATLEDWRANTGGIRESGNWDWRPLGWLDHARRHGIRTQLNLLQIPNWLSHNGTASGIPADWEAWRHVVGTVIERFGDRIDSVDVLNEPMTPVMIDLEGTAYTSQEAAAADLYVHTAHAVREANPDLIVGGPGEDRRGGEFGSLGTILRDPRVTPADLRFVSYHAYDPYPGRRLELAALDELLESTGRQRLPVYLNEWNHDYFGDTTAPEVKGERAVAFAARTLIDLANEPRLAGAAFMSALPGNVPLDPDQNAPGLVIAQAVYDWHGDHAVLWPQSRAFALFSVAMGLGAGPFRTCAVTAPDPLAALAFVNTDGREGVVVVNDGPEPSSCRVELPGVTATTGDLCNALPGAPGLDCTRIDLAPTPDGAAALLSLAPYSAAGLLCP</sequence>
<gene>
    <name evidence="1" type="ORF">GALLR39Z86_28830</name>
</gene>
<reference evidence="1" key="1">
    <citation type="submission" date="2022-12" db="EMBL/GenBank/DDBJ databases">
        <title>Reference genome sequencing for broad-spectrum identification of bacterial and archaeal isolates by mass spectrometry.</title>
        <authorList>
            <person name="Sekiguchi Y."/>
            <person name="Tourlousse D.M."/>
        </authorList>
    </citation>
    <scope>NUCLEOTIDE SEQUENCE</scope>
    <source>
        <strain evidence="1">LLR39Z86</strain>
    </source>
</reference>
<name>A0A9W6LGW6_9ACTN</name>
<dbReference type="EMBL" id="BSDT01000001">
    <property type="protein sequence ID" value="GLI43033.1"/>
    <property type="molecule type" value="Genomic_DNA"/>
</dbReference>
<dbReference type="SUPFAM" id="SSF51445">
    <property type="entry name" value="(Trans)glycosidases"/>
    <property type="match status" value="1"/>
</dbReference>
<dbReference type="Proteomes" id="UP001144313">
    <property type="component" value="Unassembled WGS sequence"/>
</dbReference>
<dbReference type="InterPro" id="IPR017853">
    <property type="entry name" value="GH"/>
</dbReference>
<accession>A0A9W6LGW6</accession>
<dbReference type="RefSeq" id="WP_270113364.1">
    <property type="nucleotide sequence ID" value="NZ_BAAAOL010000017.1"/>
</dbReference>
<dbReference type="AlphaFoldDB" id="A0A9W6LGW6"/>
<protein>
    <recommendedName>
        <fullName evidence="3">Glycosyl hydrolase family 39</fullName>
    </recommendedName>
</protein>
<evidence type="ECO:0008006" key="3">
    <source>
        <dbReference type="Google" id="ProtNLM"/>
    </source>
</evidence>